<feature type="compositionally biased region" description="Basic and acidic residues" evidence="8">
    <location>
        <begin position="415"/>
        <end position="441"/>
    </location>
</feature>
<evidence type="ECO:0000256" key="8">
    <source>
        <dbReference type="SAM" id="MobiDB-lite"/>
    </source>
</evidence>
<dbReference type="AlphaFoldDB" id="A0A061HUY0"/>
<feature type="compositionally biased region" description="Basic and acidic residues" evidence="8">
    <location>
        <begin position="538"/>
        <end position="563"/>
    </location>
</feature>
<reference evidence="11" key="1">
    <citation type="journal article" date="2013" name="Nat. Biotechnol.">
        <title>Chinese hamster genome sequenced from sorted chromosomes.</title>
        <authorList>
            <person name="Brinkrolf K."/>
            <person name="Rupp O."/>
            <person name="Laux H."/>
            <person name="Kollin F."/>
            <person name="Ernst W."/>
            <person name="Linke B."/>
            <person name="Kofler R."/>
            <person name="Romand S."/>
            <person name="Hesse F."/>
            <person name="Budach W.E."/>
            <person name="Galosy S."/>
            <person name="Muller D."/>
            <person name="Noll T."/>
            <person name="Wienberg J."/>
            <person name="Jostock T."/>
            <person name="Leonard M."/>
            <person name="Grillari J."/>
            <person name="Tauch A."/>
            <person name="Goesmann A."/>
            <person name="Helk B."/>
            <person name="Mott J.E."/>
            <person name="Puhler A."/>
            <person name="Borth N."/>
        </authorList>
    </citation>
    <scope>NUCLEOTIDE SEQUENCE [LARGE SCALE GENOMIC DNA]</scope>
    <source>
        <strain evidence="11">17A/GY</strain>
    </source>
</reference>
<comment type="subcellular location">
    <subcellularLocation>
        <location evidence="7">Cytoplasm</location>
        <location evidence="7">Cytoskeleton</location>
        <location evidence="7">Perinuclear theca</location>
        <location evidence="7">Calyx</location>
    </subcellularLocation>
</comment>
<dbReference type="GO" id="GO:0030154">
    <property type="term" value="P:cell differentiation"/>
    <property type="evidence" value="ECO:0007669"/>
    <property type="project" value="UniProtKB-KW"/>
</dbReference>
<evidence type="ECO:0000313" key="10">
    <source>
        <dbReference type="EMBL" id="ERE65024.1"/>
    </source>
</evidence>
<dbReference type="InterPro" id="IPR026189">
    <property type="entry name" value="CYLC"/>
</dbReference>
<organism evidence="10 11">
    <name type="scientific">Cricetulus griseus</name>
    <name type="common">Chinese hamster</name>
    <name type="synonym">Cricetulus barabensis griseus</name>
    <dbReference type="NCBI Taxonomy" id="10029"/>
    <lineage>
        <taxon>Eukaryota</taxon>
        <taxon>Metazoa</taxon>
        <taxon>Chordata</taxon>
        <taxon>Craniata</taxon>
        <taxon>Vertebrata</taxon>
        <taxon>Euteleostomi</taxon>
        <taxon>Mammalia</taxon>
        <taxon>Eutheria</taxon>
        <taxon>Euarchontoglires</taxon>
        <taxon>Glires</taxon>
        <taxon>Rodentia</taxon>
        <taxon>Myomorpha</taxon>
        <taxon>Muroidea</taxon>
        <taxon>Cricetidae</taxon>
        <taxon>Cricetinae</taxon>
        <taxon>Cricetulus</taxon>
    </lineage>
</organism>
<evidence type="ECO:0000256" key="6">
    <source>
        <dbReference type="ARBA" id="ARBA00023212"/>
    </source>
</evidence>
<dbReference type="GO" id="GO:0007283">
    <property type="term" value="P:spermatogenesis"/>
    <property type="evidence" value="ECO:0007669"/>
    <property type="project" value="UniProtKB-KW"/>
</dbReference>
<evidence type="ECO:0000259" key="9">
    <source>
        <dbReference type="Pfam" id="PF15241"/>
    </source>
</evidence>
<dbReference type="GO" id="GO:0005634">
    <property type="term" value="C:nucleus"/>
    <property type="evidence" value="ECO:0007669"/>
    <property type="project" value="TreeGrafter"/>
</dbReference>
<dbReference type="GO" id="GO:0005200">
    <property type="term" value="F:structural constituent of cytoskeleton"/>
    <property type="evidence" value="ECO:0007669"/>
    <property type="project" value="InterPro"/>
</dbReference>
<keyword evidence="4" id="KW-0221">Differentiation</keyword>
<dbReference type="GO" id="GO:0043159">
    <property type="term" value="C:acrosomal matrix"/>
    <property type="evidence" value="ECO:0007669"/>
    <property type="project" value="TreeGrafter"/>
</dbReference>
<feature type="region of interest" description="Disordered" evidence="8">
    <location>
        <begin position="359"/>
        <end position="703"/>
    </location>
</feature>
<keyword evidence="3" id="KW-0677">Repeat</keyword>
<feature type="region of interest" description="Disordered" evidence="8">
    <location>
        <begin position="247"/>
        <end position="277"/>
    </location>
</feature>
<evidence type="ECO:0000256" key="5">
    <source>
        <dbReference type="ARBA" id="ARBA00022871"/>
    </source>
</evidence>
<evidence type="ECO:0000256" key="2">
    <source>
        <dbReference type="ARBA" id="ARBA00022490"/>
    </source>
</evidence>
<evidence type="ECO:0000256" key="3">
    <source>
        <dbReference type="ARBA" id="ARBA00022737"/>
    </source>
</evidence>
<feature type="compositionally biased region" description="Basic and acidic residues" evidence="8">
    <location>
        <begin position="510"/>
        <end position="529"/>
    </location>
</feature>
<keyword evidence="6" id="KW-0206">Cytoskeleton</keyword>
<feature type="compositionally biased region" description="Basic and acidic residues" evidence="8">
    <location>
        <begin position="633"/>
        <end position="643"/>
    </location>
</feature>
<feature type="compositionally biased region" description="Basic and acidic residues" evidence="8">
    <location>
        <begin position="448"/>
        <end position="465"/>
    </location>
</feature>
<feature type="domain" description="Cylicin N-terminal" evidence="9">
    <location>
        <begin position="123"/>
        <end position="200"/>
    </location>
</feature>
<dbReference type="GO" id="GO:0033150">
    <property type="term" value="C:cytoskeletal calyx"/>
    <property type="evidence" value="ECO:0007669"/>
    <property type="project" value="UniProtKB-SubCell"/>
</dbReference>
<keyword evidence="5" id="KW-0744">Spermatogenesis</keyword>
<sequence>MATSKLEQQAESLHPEPQAYRSEIKLETIEQLPWHISFNMNTTSKPLLTVPPTGNQMEQSNGYDNLITNSMEIIGRTRLPQVQHLCHLKSNASCHLTSNMGSHLKSKNSGRPDPYQVSEIGGKYNQEHFALTLPKTSLPGIKKRSGSSELKVPVPRQKNIEKGQKPTIAWINQCFRELFLRPPFSLAFITQAPFKYLYNHENFYINAETRKSKDNKRKSTLKKKFKEKLTSYAIHLEFKKMITDGKPEIINPEKNSSKSSHESELVEKSNATSETNLESKNSKITMNIYSRNDKECLMNFKKTNDEALFWKEYPYTDSKKSSEEFFFDDRSQCISSSYADLMLFLDDFKVESTEFDEWSTNCSQNNAKKPSKKSGKKEKDSDPDSGDSKDVKKEGKKKRESRKKIDAETTDAESGDSKGSKKESRKDKKERREVKKRKDTESTDVESGDSKGSKKGKTMDRKGSEYADVEYLESKGLKKEKKHPKKDDKKDALYTDSESDVESKKRRKDEKKETKGSRRKPIKDTKSTDADSESEGDTSAKKGEKRDKKITKKGEKKDAKKTVESTASESETEVKKEKKEAMKNIGNYTDSASDVSSKSGIRRVVKLSDTESEGSTGVKVIKTTDDSDATSTDSKKGTSELRKGLITSSKKTTFRERGKRNVGSRIPASRERLPFPPCEPLRASPKTKRVCQCKAPPPPPKPRYAPLVSLLFNTSGQVGF</sequence>
<feature type="compositionally biased region" description="Basic and acidic residues" evidence="8">
    <location>
        <begin position="572"/>
        <end position="582"/>
    </location>
</feature>
<dbReference type="PANTHER" id="PTHR16742:SF1">
    <property type="entry name" value="CYLICIN-1"/>
    <property type="match status" value="1"/>
</dbReference>
<accession>A0A061HUY0</accession>
<keyword evidence="2" id="KW-0963">Cytoplasm</keyword>
<dbReference type="Proteomes" id="UP000030759">
    <property type="component" value="Unassembled WGS sequence"/>
</dbReference>
<evidence type="ECO:0000256" key="7">
    <source>
        <dbReference type="ARBA" id="ARBA00049644"/>
    </source>
</evidence>
<gene>
    <name evidence="10" type="ORF">H671_xg20571</name>
</gene>
<feature type="compositionally biased region" description="Polar residues" evidence="8">
    <location>
        <begin position="586"/>
        <end position="599"/>
    </location>
</feature>
<evidence type="ECO:0000256" key="4">
    <source>
        <dbReference type="ARBA" id="ARBA00022782"/>
    </source>
</evidence>
<dbReference type="Pfam" id="PF15241">
    <property type="entry name" value="Cylicin_N"/>
    <property type="match status" value="1"/>
</dbReference>
<feature type="region of interest" description="Disordered" evidence="8">
    <location>
        <begin position="99"/>
        <end position="119"/>
    </location>
</feature>
<evidence type="ECO:0000256" key="1">
    <source>
        <dbReference type="ARBA" id="ARBA00022473"/>
    </source>
</evidence>
<dbReference type="InterPro" id="IPR029354">
    <property type="entry name" value="Cylicin_N"/>
</dbReference>
<name>A0A061HUY0_CRIGR</name>
<feature type="compositionally biased region" description="Basic and acidic residues" evidence="8">
    <location>
        <begin position="377"/>
        <end position="393"/>
    </location>
</feature>
<evidence type="ECO:0000313" key="11">
    <source>
        <dbReference type="Proteomes" id="UP000030759"/>
    </source>
</evidence>
<proteinExistence type="predicted"/>
<protein>
    <submittedName>
        <fullName evidence="10">Cylicin-1-like protein</fullName>
    </submittedName>
</protein>
<dbReference type="PANTHER" id="PTHR16742">
    <property type="entry name" value="CYCLICIN"/>
    <property type="match status" value="1"/>
</dbReference>
<feature type="compositionally biased region" description="Basic and acidic residues" evidence="8">
    <location>
        <begin position="255"/>
        <end position="267"/>
    </location>
</feature>
<keyword evidence="1" id="KW-0217">Developmental protein</keyword>
<dbReference type="EMBL" id="KE685835">
    <property type="protein sequence ID" value="ERE65024.1"/>
    <property type="molecule type" value="Genomic_DNA"/>
</dbReference>